<dbReference type="EMBL" id="JBAWKB010000002">
    <property type="protein sequence ID" value="MFH6771871.1"/>
    <property type="molecule type" value="Genomic_DNA"/>
</dbReference>
<dbReference type="Pfam" id="PF13489">
    <property type="entry name" value="Methyltransf_23"/>
    <property type="match status" value="1"/>
</dbReference>
<organism evidence="1 2">
    <name type="scientific">Gaetbulibacter aestuarii</name>
    <dbReference type="NCBI Taxonomy" id="1502358"/>
    <lineage>
        <taxon>Bacteria</taxon>
        <taxon>Pseudomonadati</taxon>
        <taxon>Bacteroidota</taxon>
        <taxon>Flavobacteriia</taxon>
        <taxon>Flavobacteriales</taxon>
        <taxon>Flavobacteriaceae</taxon>
        <taxon>Gaetbulibacter</taxon>
    </lineage>
</organism>
<proteinExistence type="predicted"/>
<protein>
    <submittedName>
        <fullName evidence="1">Methyltransferase domain-containing protein</fullName>
    </submittedName>
</protein>
<dbReference type="GO" id="GO:0008168">
    <property type="term" value="F:methyltransferase activity"/>
    <property type="evidence" value="ECO:0007669"/>
    <property type="project" value="UniProtKB-KW"/>
</dbReference>
<keyword evidence="1" id="KW-0808">Transferase</keyword>
<dbReference type="GO" id="GO:0032259">
    <property type="term" value="P:methylation"/>
    <property type="evidence" value="ECO:0007669"/>
    <property type="project" value="UniProtKB-KW"/>
</dbReference>
<dbReference type="CDD" id="cd02440">
    <property type="entry name" value="AdoMet_MTases"/>
    <property type="match status" value="1"/>
</dbReference>
<dbReference type="InterPro" id="IPR029063">
    <property type="entry name" value="SAM-dependent_MTases_sf"/>
</dbReference>
<keyword evidence="2" id="KW-1185">Reference proteome</keyword>
<comment type="caution">
    <text evidence="1">The sequence shown here is derived from an EMBL/GenBank/DDBJ whole genome shotgun (WGS) entry which is preliminary data.</text>
</comment>
<evidence type="ECO:0000313" key="1">
    <source>
        <dbReference type="EMBL" id="MFH6771871.1"/>
    </source>
</evidence>
<accession>A0ABW7MYI6</accession>
<dbReference type="Gene3D" id="3.40.50.150">
    <property type="entry name" value="Vaccinia Virus protein VP39"/>
    <property type="match status" value="1"/>
</dbReference>
<gene>
    <name evidence="1" type="ORF">V8G58_07975</name>
</gene>
<reference evidence="1 2" key="1">
    <citation type="submission" date="2024-02" db="EMBL/GenBank/DDBJ databases">
        <title>A Gaetbulibacter species isolated from tidal flats and genomic insights of their niches.</title>
        <authorList>
            <person name="Ye Y."/>
        </authorList>
    </citation>
    <scope>NUCLEOTIDE SEQUENCE [LARGE SCALE GENOMIC DNA]</scope>
    <source>
        <strain evidence="1 2">KYW382</strain>
    </source>
</reference>
<dbReference type="SUPFAM" id="SSF53335">
    <property type="entry name" value="S-adenosyl-L-methionine-dependent methyltransferases"/>
    <property type="match status" value="1"/>
</dbReference>
<keyword evidence="1" id="KW-0489">Methyltransferase</keyword>
<dbReference type="Proteomes" id="UP001610100">
    <property type="component" value="Unassembled WGS sequence"/>
</dbReference>
<name>A0ABW7MYI6_9FLAO</name>
<evidence type="ECO:0000313" key="2">
    <source>
        <dbReference type="Proteomes" id="UP001610100"/>
    </source>
</evidence>
<sequence>MYKALKTIFKGIIPYRFLIKNELVFRRIYAFFYSGNTHQCPVCNKKLSSFVSVNNKDLLCPNCGSLSRHRRLWETLIKENALKGKVLHFSPSRCLYRKLKKVDGISYFSSDYADEFLADHTYDITNINQPENAFDTIIAYHILEHIPNDKRAISELYRVLKPNGKVFIQTPFKAGDIYENETITSPAERKEHFGQEDHVRIYTIEGLKNRLEDADFQVKMTTFKSQENDVFKGFISPETILIASK</sequence>
<dbReference type="RefSeq" id="WP_344741082.1">
    <property type="nucleotide sequence ID" value="NZ_BAABAY010000002.1"/>
</dbReference>